<dbReference type="PANTHER" id="PTHR21064:SF6">
    <property type="entry name" value="AMINOGLYCOSIDE PHOSPHOTRANSFERASE DOMAIN-CONTAINING PROTEIN"/>
    <property type="match status" value="1"/>
</dbReference>
<dbReference type="SUPFAM" id="SSF56112">
    <property type="entry name" value="Protein kinase-like (PK-like)"/>
    <property type="match status" value="1"/>
</dbReference>
<dbReference type="Gene3D" id="3.90.1200.10">
    <property type="match status" value="1"/>
</dbReference>
<dbReference type="PANTHER" id="PTHR21064">
    <property type="entry name" value="AMINOGLYCOSIDE PHOSPHOTRANSFERASE DOMAIN-CONTAINING PROTEIN-RELATED"/>
    <property type="match status" value="1"/>
</dbReference>
<keyword evidence="3" id="KW-0808">Transferase</keyword>
<evidence type="ECO:0000256" key="1">
    <source>
        <dbReference type="ARBA" id="ARBA00038240"/>
    </source>
</evidence>
<sequence>MALIDETAARGMAQTALRAYGLDGAELHFVKYRENYVFRAEQGNESFAVRLHRRGVHSTAEVRTELDYLVALGERGFPVSQAITTVSGEVVCLVEDETGAEHQVDVQRWVDGAAPLGDIGAAFDGSSPLEPADFHRLGRLAGDLHGHMQELGRLPGFSRGAWDLEGLFGEGALWGDPLALEGMSAGDRGVLREAITVLRAELAALGTGPEVYGVIHADFTPENILVRGEELVLIDFDDFGEGWHLFELATILFFYRPHPRFTEYAEAAIAGYRSRRPLGEDQLRLWTGMLLARGLTYLGWAAERRGDETAEFIAEHVTPVVVALAREFLAGTTEQV</sequence>
<evidence type="ECO:0000259" key="2">
    <source>
        <dbReference type="Pfam" id="PF01636"/>
    </source>
</evidence>
<protein>
    <submittedName>
        <fullName evidence="3">Ser/Thr protein kinase RdoA (MazF antagonist)</fullName>
    </submittedName>
</protein>
<comment type="caution">
    <text evidence="3">The sequence shown here is derived from an EMBL/GenBank/DDBJ whole genome shotgun (WGS) entry which is preliminary data.</text>
</comment>
<dbReference type="Proteomes" id="UP000239210">
    <property type="component" value="Unassembled WGS sequence"/>
</dbReference>
<dbReference type="Pfam" id="PF01636">
    <property type="entry name" value="APH"/>
    <property type="match status" value="1"/>
</dbReference>
<comment type="similarity">
    <text evidence="1">Belongs to the pseudomonas-type ThrB family.</text>
</comment>
<feature type="domain" description="Aminoglycoside phosphotransferase" evidence="2">
    <location>
        <begin position="34"/>
        <end position="282"/>
    </location>
</feature>
<proteinExistence type="inferred from homology"/>
<accession>A0A2T0TVA1</accession>
<dbReference type="EMBL" id="PVTG01000005">
    <property type="protein sequence ID" value="PRY49589.1"/>
    <property type="molecule type" value="Genomic_DNA"/>
</dbReference>
<keyword evidence="3" id="KW-0418">Kinase</keyword>
<evidence type="ECO:0000313" key="3">
    <source>
        <dbReference type="EMBL" id="PRY49589.1"/>
    </source>
</evidence>
<dbReference type="InterPro" id="IPR050249">
    <property type="entry name" value="Pseudomonas-type_ThrB"/>
</dbReference>
<dbReference type="OrthoDB" id="241498at2"/>
<dbReference type="RefSeq" id="WP_106276566.1">
    <property type="nucleotide sequence ID" value="NZ_PVTG01000005.1"/>
</dbReference>
<organism evidence="3 4">
    <name type="scientific">Geodermatophilus tzadiensis</name>
    <dbReference type="NCBI Taxonomy" id="1137988"/>
    <lineage>
        <taxon>Bacteria</taxon>
        <taxon>Bacillati</taxon>
        <taxon>Actinomycetota</taxon>
        <taxon>Actinomycetes</taxon>
        <taxon>Geodermatophilales</taxon>
        <taxon>Geodermatophilaceae</taxon>
        <taxon>Geodermatophilus</taxon>
    </lineage>
</organism>
<dbReference type="InterPro" id="IPR002575">
    <property type="entry name" value="Aminoglycoside_PTrfase"/>
</dbReference>
<gene>
    <name evidence="3" type="ORF">LY71_10533</name>
</gene>
<evidence type="ECO:0000313" key="4">
    <source>
        <dbReference type="Proteomes" id="UP000239210"/>
    </source>
</evidence>
<dbReference type="GO" id="GO:0019202">
    <property type="term" value="F:amino acid kinase activity"/>
    <property type="evidence" value="ECO:0007669"/>
    <property type="project" value="TreeGrafter"/>
</dbReference>
<dbReference type="AlphaFoldDB" id="A0A2T0TVA1"/>
<dbReference type="InterPro" id="IPR011009">
    <property type="entry name" value="Kinase-like_dom_sf"/>
</dbReference>
<keyword evidence="4" id="KW-1185">Reference proteome</keyword>
<reference evidence="3 4" key="1">
    <citation type="submission" date="2018-03" db="EMBL/GenBank/DDBJ databases">
        <title>Genomic Encyclopedia of Archaeal and Bacterial Type Strains, Phase II (KMG-II): from individual species to whole genera.</title>
        <authorList>
            <person name="Goeker M."/>
        </authorList>
    </citation>
    <scope>NUCLEOTIDE SEQUENCE [LARGE SCALE GENOMIC DNA]</scope>
    <source>
        <strain evidence="3 4">DSM 45416</strain>
    </source>
</reference>
<name>A0A2T0TVA1_9ACTN</name>